<dbReference type="Proteomes" id="UP000230233">
    <property type="component" value="Chromosome IV"/>
</dbReference>
<dbReference type="PANTHER" id="PTHR13386:SF1">
    <property type="entry name" value="HISTONE PARYLATION FACTOR 1"/>
    <property type="match status" value="1"/>
</dbReference>
<dbReference type="STRING" id="1611254.A0A2G5U661"/>
<evidence type="ECO:0000313" key="8">
    <source>
        <dbReference type="Proteomes" id="UP000230233"/>
    </source>
</evidence>
<reference evidence="8" key="1">
    <citation type="submission" date="2017-10" db="EMBL/GenBank/DDBJ databases">
        <title>Rapid genome shrinkage in a self-fertile nematode reveals novel sperm competition proteins.</title>
        <authorList>
            <person name="Yin D."/>
            <person name="Schwarz E.M."/>
            <person name="Thomas C.G."/>
            <person name="Felde R.L."/>
            <person name="Korf I.F."/>
            <person name="Cutter A.D."/>
            <person name="Schartner C.M."/>
            <person name="Ralston E.J."/>
            <person name="Meyer B.J."/>
            <person name="Haag E.S."/>
        </authorList>
    </citation>
    <scope>NUCLEOTIDE SEQUENCE [LARGE SCALE GENOMIC DNA]</scope>
    <source>
        <strain evidence="8">JU1422</strain>
    </source>
</reference>
<accession>A0A2G5U661</accession>
<dbReference type="Pfam" id="PF10228">
    <property type="entry name" value="HPF1"/>
    <property type="match status" value="1"/>
</dbReference>
<keyword evidence="5" id="KW-0539">Nucleus</keyword>
<proteinExistence type="inferred from homology"/>
<evidence type="ECO:0000256" key="5">
    <source>
        <dbReference type="ARBA" id="ARBA00023242"/>
    </source>
</evidence>
<dbReference type="GO" id="GO:0072572">
    <property type="term" value="F:poly-ADP-D-ribose binding"/>
    <property type="evidence" value="ECO:0007669"/>
    <property type="project" value="TreeGrafter"/>
</dbReference>
<dbReference type="OrthoDB" id="416496at2759"/>
<feature type="region of interest" description="Disordered" evidence="6">
    <location>
        <begin position="1"/>
        <end position="26"/>
    </location>
</feature>
<evidence type="ECO:0000313" key="7">
    <source>
        <dbReference type="EMBL" id="PIC35028.1"/>
    </source>
</evidence>
<evidence type="ECO:0000256" key="3">
    <source>
        <dbReference type="ARBA" id="ARBA00010803"/>
    </source>
</evidence>
<evidence type="ECO:0000256" key="1">
    <source>
        <dbReference type="ARBA" id="ARBA00004123"/>
    </source>
</evidence>
<dbReference type="InterPro" id="IPR019361">
    <property type="entry name" value="HPF1"/>
</dbReference>
<dbReference type="GO" id="GO:0005634">
    <property type="term" value="C:nucleus"/>
    <property type="evidence" value="ECO:0007669"/>
    <property type="project" value="UniProtKB-SubCell"/>
</dbReference>
<dbReference type="AlphaFoldDB" id="A0A2G5U661"/>
<name>A0A2G5U661_9PELO</name>
<protein>
    <submittedName>
        <fullName evidence="7">Uncharacterized protein</fullName>
    </submittedName>
</protein>
<evidence type="ECO:0000256" key="2">
    <source>
        <dbReference type="ARBA" id="ARBA00004286"/>
    </source>
</evidence>
<dbReference type="GO" id="GO:0006974">
    <property type="term" value="P:DNA damage response"/>
    <property type="evidence" value="ECO:0007669"/>
    <property type="project" value="InterPro"/>
</dbReference>
<dbReference type="GO" id="GO:0042393">
    <property type="term" value="F:histone binding"/>
    <property type="evidence" value="ECO:0007669"/>
    <property type="project" value="InterPro"/>
</dbReference>
<comment type="subcellular location">
    <subcellularLocation>
        <location evidence="2">Chromosome</location>
    </subcellularLocation>
    <subcellularLocation>
        <location evidence="1">Nucleus</location>
    </subcellularLocation>
</comment>
<dbReference type="GO" id="GO:0005694">
    <property type="term" value="C:chromosome"/>
    <property type="evidence" value="ECO:0007669"/>
    <property type="project" value="UniProtKB-SubCell"/>
</dbReference>
<keyword evidence="8" id="KW-1185">Reference proteome</keyword>
<gene>
    <name evidence="7" type="primary">Cni-JC8.7</name>
    <name evidence="7" type="synonym">Cnig_chr_IV.g14509</name>
    <name evidence="7" type="ORF">B9Z55_014509</name>
</gene>
<evidence type="ECO:0000256" key="4">
    <source>
        <dbReference type="ARBA" id="ARBA00022454"/>
    </source>
</evidence>
<feature type="compositionally biased region" description="Basic residues" evidence="6">
    <location>
        <begin position="1"/>
        <end position="12"/>
    </location>
</feature>
<sequence length="315" mass="35851">MVKRQPKKRKHEQCKENVSPQKKKMNREEVKLVEKDWMPAAAVEFFKSEKFENLEKIMKIADKNMSFIGPFRVLREGSEVNGVELIMTDRDETDLPEMQTFLKCSHGKFSFWRDTPSEKNPVIVFSDIQGIPVVTVVGNTVEHAIYGFCNKISKLQDNSKEVKSAIAEILGLLGAQKMEKEANQVMKKRKKETIMGVLGPGPGLLVGDFPNTKKSRYRVVSEESNIENLLRCLSNTGKQHQNTVIGEIDALMNDVMMYNDEGFYGNGLELGHVLFLSNQKSITNQVLLVLTTAYNLYGRTDFVKILELSMELRDH</sequence>
<evidence type="ECO:0000256" key="6">
    <source>
        <dbReference type="SAM" id="MobiDB-lite"/>
    </source>
</evidence>
<organism evidence="7 8">
    <name type="scientific">Caenorhabditis nigoni</name>
    <dbReference type="NCBI Taxonomy" id="1611254"/>
    <lineage>
        <taxon>Eukaryota</taxon>
        <taxon>Metazoa</taxon>
        <taxon>Ecdysozoa</taxon>
        <taxon>Nematoda</taxon>
        <taxon>Chromadorea</taxon>
        <taxon>Rhabditida</taxon>
        <taxon>Rhabditina</taxon>
        <taxon>Rhabditomorpha</taxon>
        <taxon>Rhabditoidea</taxon>
        <taxon>Rhabditidae</taxon>
        <taxon>Peloderinae</taxon>
        <taxon>Caenorhabditis</taxon>
    </lineage>
</organism>
<dbReference type="PANTHER" id="PTHR13386">
    <property type="entry name" value="HISTONE PARYLATION FACTOR 1"/>
    <property type="match status" value="1"/>
</dbReference>
<comment type="caution">
    <text evidence="7">The sequence shown here is derived from an EMBL/GenBank/DDBJ whole genome shotgun (WGS) entry which is preliminary data.</text>
</comment>
<comment type="similarity">
    <text evidence="3">Belongs to the HPF1 family.</text>
</comment>
<keyword evidence="4" id="KW-0158">Chromosome</keyword>
<dbReference type="EMBL" id="PDUG01000004">
    <property type="protein sequence ID" value="PIC35028.1"/>
    <property type="molecule type" value="Genomic_DNA"/>
</dbReference>